<geneLocation type="plasmid" evidence="1 2">
    <name>unnamed4</name>
</geneLocation>
<keyword evidence="2" id="KW-1185">Reference proteome</keyword>
<organism evidence="1 2">
    <name type="scientific">Hymenobacter monticola</name>
    <dbReference type="NCBI Taxonomy" id="1705399"/>
    <lineage>
        <taxon>Bacteria</taxon>
        <taxon>Pseudomonadati</taxon>
        <taxon>Bacteroidota</taxon>
        <taxon>Cytophagia</taxon>
        <taxon>Cytophagales</taxon>
        <taxon>Hymenobacteraceae</taxon>
        <taxon>Hymenobacter</taxon>
    </lineage>
</organism>
<protein>
    <recommendedName>
        <fullName evidence="3">Lipoprotein</fullName>
    </recommendedName>
</protein>
<dbReference type="PROSITE" id="PS51257">
    <property type="entry name" value="PROKAR_LIPOPROTEIN"/>
    <property type="match status" value="1"/>
</dbReference>
<dbReference type="EMBL" id="CP094538">
    <property type="protein sequence ID" value="UOE36816.1"/>
    <property type="molecule type" value="Genomic_DNA"/>
</dbReference>
<evidence type="ECO:0000313" key="1">
    <source>
        <dbReference type="EMBL" id="UOE36816.1"/>
    </source>
</evidence>
<evidence type="ECO:0000313" key="2">
    <source>
        <dbReference type="Proteomes" id="UP000831390"/>
    </source>
</evidence>
<gene>
    <name evidence="1" type="ORF">MTP16_25400</name>
</gene>
<keyword evidence="1" id="KW-0614">Plasmid</keyword>
<dbReference type="Proteomes" id="UP000831390">
    <property type="component" value="Plasmid unnamed4"/>
</dbReference>
<accession>A0ABY4BCD3</accession>
<reference evidence="1 2" key="1">
    <citation type="submission" date="2022-03" db="EMBL/GenBank/DDBJ databases">
        <title>Hymenobactersp. isolated from the air.</title>
        <authorList>
            <person name="Won M."/>
            <person name="Kwon S.-W."/>
        </authorList>
    </citation>
    <scope>NUCLEOTIDE SEQUENCE [LARGE SCALE GENOMIC DNA]</scope>
    <source>
        <strain evidence="1 2">KACC 22596</strain>
        <plasmid evidence="1 2">unnamed4</plasmid>
    </source>
</reference>
<name>A0ABY4BCD3_9BACT</name>
<sequence>MKTKRPTSITAGNYGRTVLLSLCGLLFGCRSAVHNPEKRAATCDYLSAHSSVYQQLIEQGYAKRSKPSRYLVPFITKDCQGLYQVGKSFNKKFGIVLPCIVTRQHCLLNTAMVDGVYVEDSLAFAARLEQTLTELRPTFTAAAIDSIKEDFLIGGRTTVNPKYLNPYYLRQR</sequence>
<proteinExistence type="predicted"/>
<dbReference type="RefSeq" id="WP_243521033.1">
    <property type="nucleotide sequence ID" value="NZ_CP094538.1"/>
</dbReference>
<evidence type="ECO:0008006" key="3">
    <source>
        <dbReference type="Google" id="ProtNLM"/>
    </source>
</evidence>